<dbReference type="Pfam" id="PF00067">
    <property type="entry name" value="p450"/>
    <property type="match status" value="1"/>
</dbReference>
<dbReference type="EC" id="1.14.13.87" evidence="12"/>
<dbReference type="GO" id="GO:0016020">
    <property type="term" value="C:membrane"/>
    <property type="evidence" value="ECO:0000318"/>
    <property type="project" value="GO_Central"/>
</dbReference>
<dbReference type="GO" id="GO:0005506">
    <property type="term" value="F:iron ion binding"/>
    <property type="evidence" value="ECO:0007669"/>
    <property type="project" value="InterPro"/>
</dbReference>
<dbReference type="InterPro" id="IPR001128">
    <property type="entry name" value="Cyt_P450"/>
</dbReference>
<keyword evidence="8 11" id="KW-0503">Monooxygenase</keyword>
<dbReference type="PRINTS" id="PR00385">
    <property type="entry name" value="P450"/>
</dbReference>
<dbReference type="SUPFAM" id="SSF48264">
    <property type="entry name" value="Cytochrome P450"/>
    <property type="match status" value="1"/>
</dbReference>
<dbReference type="PANTHER" id="PTHR47943:SF8">
    <property type="entry name" value="CYTOCHROME P450"/>
    <property type="match status" value="1"/>
</dbReference>
<evidence type="ECO:0000256" key="7">
    <source>
        <dbReference type="ARBA" id="ARBA00023004"/>
    </source>
</evidence>
<name>B9RHI5_RICCO</name>
<dbReference type="PANTHER" id="PTHR47943">
    <property type="entry name" value="CYTOCHROME P450 93A3-LIKE"/>
    <property type="match status" value="1"/>
</dbReference>
<evidence type="ECO:0000313" key="13">
    <source>
        <dbReference type="Proteomes" id="UP000008311"/>
    </source>
</evidence>
<dbReference type="InterPro" id="IPR017972">
    <property type="entry name" value="Cyt_P450_CS"/>
</dbReference>
<evidence type="ECO:0000256" key="3">
    <source>
        <dbReference type="ARBA" id="ARBA00010617"/>
    </source>
</evidence>
<evidence type="ECO:0000256" key="2">
    <source>
        <dbReference type="ARBA" id="ARBA00004370"/>
    </source>
</evidence>
<evidence type="ECO:0000256" key="4">
    <source>
        <dbReference type="ARBA" id="ARBA00022617"/>
    </source>
</evidence>
<dbReference type="FunCoup" id="B9RHI5">
    <property type="interactions" value="167"/>
</dbReference>
<dbReference type="InterPro" id="IPR002401">
    <property type="entry name" value="Cyt_P450_E_grp-I"/>
</dbReference>
<evidence type="ECO:0000256" key="5">
    <source>
        <dbReference type="ARBA" id="ARBA00022723"/>
    </source>
</evidence>
<evidence type="ECO:0000256" key="8">
    <source>
        <dbReference type="ARBA" id="ARBA00023033"/>
    </source>
</evidence>
<keyword evidence="5 10" id="KW-0479">Metal-binding</keyword>
<dbReference type="GO" id="GO:0020037">
    <property type="term" value="F:heme binding"/>
    <property type="evidence" value="ECO:0007669"/>
    <property type="project" value="InterPro"/>
</dbReference>
<evidence type="ECO:0000256" key="11">
    <source>
        <dbReference type="RuleBase" id="RU000461"/>
    </source>
</evidence>
<comment type="cofactor">
    <cofactor evidence="1 10">
        <name>heme</name>
        <dbReference type="ChEBI" id="CHEBI:30413"/>
    </cofactor>
</comment>
<comment type="similarity">
    <text evidence="3 11">Belongs to the cytochrome P450 family.</text>
</comment>
<evidence type="ECO:0000256" key="6">
    <source>
        <dbReference type="ARBA" id="ARBA00023002"/>
    </source>
</evidence>
<keyword evidence="4 10" id="KW-0349">Heme</keyword>
<dbReference type="EMBL" id="EQ973779">
    <property type="protein sequence ID" value="EEF49195.1"/>
    <property type="molecule type" value="Genomic_DNA"/>
</dbReference>
<keyword evidence="6 11" id="KW-0560">Oxidoreductase</keyword>
<keyword evidence="7 10" id="KW-0408">Iron</keyword>
<dbReference type="PROSITE" id="PS00086">
    <property type="entry name" value="CYTOCHROME_P450"/>
    <property type="match status" value="1"/>
</dbReference>
<reference evidence="13" key="1">
    <citation type="journal article" date="2010" name="Nat. Biotechnol.">
        <title>Draft genome sequence of the oilseed species Ricinus communis.</title>
        <authorList>
            <person name="Chan A.P."/>
            <person name="Crabtree J."/>
            <person name="Zhao Q."/>
            <person name="Lorenzi H."/>
            <person name="Orvis J."/>
            <person name="Puiu D."/>
            <person name="Melake-Berhan A."/>
            <person name="Jones K.M."/>
            <person name="Redman J."/>
            <person name="Chen G."/>
            <person name="Cahoon E.B."/>
            <person name="Gedil M."/>
            <person name="Stanke M."/>
            <person name="Haas B.J."/>
            <person name="Wortman J.R."/>
            <person name="Fraser-Liggett C.M."/>
            <person name="Ravel J."/>
            <person name="Rabinowicz P.D."/>
        </authorList>
    </citation>
    <scope>NUCLEOTIDE SEQUENCE [LARGE SCALE GENOMIC DNA]</scope>
    <source>
        <strain evidence="13">cv. Hale</strain>
    </source>
</reference>
<evidence type="ECO:0000256" key="9">
    <source>
        <dbReference type="ARBA" id="ARBA00023136"/>
    </source>
</evidence>
<dbReference type="Gene3D" id="1.10.630.10">
    <property type="entry name" value="Cytochrome P450"/>
    <property type="match status" value="1"/>
</dbReference>
<accession>B9RHI5</accession>
<proteinExistence type="inferred from homology"/>
<keyword evidence="13" id="KW-1185">Reference proteome</keyword>
<evidence type="ECO:0000256" key="10">
    <source>
        <dbReference type="PIRSR" id="PIRSR602401-1"/>
    </source>
</evidence>
<dbReference type="Proteomes" id="UP000008311">
    <property type="component" value="Unassembled WGS sequence"/>
</dbReference>
<organism evidence="12 13">
    <name type="scientific">Ricinus communis</name>
    <name type="common">Castor bean</name>
    <dbReference type="NCBI Taxonomy" id="3988"/>
    <lineage>
        <taxon>Eukaryota</taxon>
        <taxon>Viridiplantae</taxon>
        <taxon>Streptophyta</taxon>
        <taxon>Embryophyta</taxon>
        <taxon>Tracheophyta</taxon>
        <taxon>Spermatophyta</taxon>
        <taxon>Magnoliopsida</taxon>
        <taxon>eudicotyledons</taxon>
        <taxon>Gunneridae</taxon>
        <taxon>Pentapetalae</taxon>
        <taxon>rosids</taxon>
        <taxon>fabids</taxon>
        <taxon>Malpighiales</taxon>
        <taxon>Euphorbiaceae</taxon>
        <taxon>Acalyphoideae</taxon>
        <taxon>Acalypheae</taxon>
        <taxon>Ricinus</taxon>
    </lineage>
</organism>
<dbReference type="STRING" id="3988.B9RHI5"/>
<dbReference type="FunFam" id="1.10.630.10:FF:000019">
    <property type="entry name" value="Cytochrome P450 family protein"/>
    <property type="match status" value="1"/>
</dbReference>
<evidence type="ECO:0000313" key="12">
    <source>
        <dbReference type="EMBL" id="EEF49195.1"/>
    </source>
</evidence>
<feature type="binding site" description="axial binding residue" evidence="10">
    <location>
        <position position="476"/>
    </location>
    <ligand>
        <name>heme</name>
        <dbReference type="ChEBI" id="CHEBI:30413"/>
    </ligand>
    <ligandPart>
        <name>Fe</name>
        <dbReference type="ChEBI" id="CHEBI:18248"/>
    </ligandPart>
</feature>
<protein>
    <submittedName>
        <fullName evidence="12">Cytochrome P450, putative</fullName>
        <ecNumber evidence="12">1.14.13.87</ecNumber>
    </submittedName>
</protein>
<keyword evidence="9" id="KW-0472">Membrane</keyword>
<gene>
    <name evidence="12" type="ORF">RCOM_1527520</name>
</gene>
<evidence type="ECO:0000256" key="1">
    <source>
        <dbReference type="ARBA" id="ARBA00001971"/>
    </source>
</evidence>
<dbReference type="GO" id="GO:0016709">
    <property type="term" value="F:oxidoreductase activity, acting on paired donors, with incorporation or reduction of molecular oxygen, NAD(P)H as one donor, and incorporation of one atom of oxygen"/>
    <property type="evidence" value="ECO:0000318"/>
    <property type="project" value="GO_Central"/>
</dbReference>
<dbReference type="PRINTS" id="PR00463">
    <property type="entry name" value="EP450I"/>
</dbReference>
<comment type="subcellular location">
    <subcellularLocation>
        <location evidence="2">Membrane</location>
    </subcellularLocation>
</comment>
<dbReference type="InParanoid" id="B9RHI5"/>
<dbReference type="InterPro" id="IPR036396">
    <property type="entry name" value="Cyt_P450_sf"/>
</dbReference>
<sequence>MEESSTILPSIDYAQYQTEKMAELQEYTTLFLLWLVSTFLVRAILSRTRSKAQLPPSPISLPIIGHLHLLRPIPHQALHKLSQRFGPLFHLSFGSVPCVVASSPEMAKEFLKTHEMSFCNRPSTAAVRCLTYGASGFSFAPYGPYWKFMKQICMTQLLGGRTLDSFSDVRRQEIGTFLKLMLQKSQQGKEVNLGEELMNFANNIISRMTMGKRCSTTDDEAGDVRKLIEEVGVLTGEFNFQDYIWFCKNIDIQGFGKRLKKVQVRLDAMMESVLKEHEEVRTMMKNSELGDNDAKKDLVDILLDIMEDESSEMRLSRESVKAFILEMFTTGTGTSAGVIQWAMAELINHPNIFKKAREEIDSVVGKNRLIKELDIQSLPYLQAIIKETLRLHPSGPLFTRESSQDCNIGGYQIPAKTRLIVNVWAIGRDPNYWENPMEFKPERFMSEEDCTMSSPLTDVRGQHYHLLPFGSGRRSCPGTSLALQVIQTTLGSMVQCFDWKIINGDNNNSNGNNIDMSEAAGISLEMANPLMCEPVTRLQYYENIIC</sequence>
<dbReference type="eggNOG" id="KOG0156">
    <property type="taxonomic scope" value="Eukaryota"/>
</dbReference>
<dbReference type="AlphaFoldDB" id="B9RHI5"/>
<dbReference type="CDD" id="cd20655">
    <property type="entry name" value="CYP93"/>
    <property type="match status" value="1"/>
</dbReference>